<accession>H5UZS4</accession>
<dbReference type="GeneID" id="92827069"/>
<dbReference type="AlphaFoldDB" id="H5UZS4"/>
<dbReference type="eggNOG" id="COG3119">
    <property type="taxonomic scope" value="Bacteria"/>
</dbReference>
<evidence type="ECO:0000313" key="9">
    <source>
        <dbReference type="EMBL" id="GAB51232.1"/>
    </source>
</evidence>
<keyword evidence="5" id="KW-0378">Hydrolase</keyword>
<gene>
    <name evidence="9" type="primary">yidJ</name>
    <name evidence="9" type="ORF">EH105704_02_02610</name>
</gene>
<dbReference type="InterPro" id="IPR017850">
    <property type="entry name" value="Alkaline_phosphatase_core_sf"/>
</dbReference>
<dbReference type="Pfam" id="PF00884">
    <property type="entry name" value="Sulfatase"/>
    <property type="match status" value="1"/>
</dbReference>
<dbReference type="GO" id="GO:0004065">
    <property type="term" value="F:arylsulfatase activity"/>
    <property type="evidence" value="ECO:0007669"/>
    <property type="project" value="TreeGrafter"/>
</dbReference>
<dbReference type="InterPro" id="IPR000917">
    <property type="entry name" value="Sulfatase_N"/>
</dbReference>
<keyword evidence="6" id="KW-0106">Calcium</keyword>
<dbReference type="InterPro" id="IPR024607">
    <property type="entry name" value="Sulfatase_CS"/>
</dbReference>
<reference evidence="9 10" key="1">
    <citation type="submission" date="2012-02" db="EMBL/GenBank/DDBJ databases">
        <title>Whole genome shotgun sequence of Escherichia hermannii NBRC 105704.</title>
        <authorList>
            <person name="Yoshida I."/>
            <person name="Hosoyama A."/>
            <person name="Tsuchikane K."/>
            <person name="Katsumata H."/>
            <person name="Yamazaki S."/>
            <person name="Fujita N."/>
        </authorList>
    </citation>
    <scope>NUCLEOTIDE SEQUENCE [LARGE SCALE GENOMIC DNA]</scope>
    <source>
        <strain evidence="9 10">NBRC 105704</strain>
    </source>
</reference>
<comment type="similarity">
    <text evidence="2">Belongs to the sulfatase family.</text>
</comment>
<evidence type="ECO:0000256" key="3">
    <source>
        <dbReference type="ARBA" id="ARBA00022723"/>
    </source>
</evidence>
<evidence type="ECO:0000256" key="7">
    <source>
        <dbReference type="SAM" id="SignalP"/>
    </source>
</evidence>
<evidence type="ECO:0000256" key="5">
    <source>
        <dbReference type="ARBA" id="ARBA00022801"/>
    </source>
</evidence>
<dbReference type="Gene3D" id="3.30.1120.10">
    <property type="match status" value="1"/>
</dbReference>
<dbReference type="PROSITE" id="PS00523">
    <property type="entry name" value="SULFATASE_1"/>
    <property type="match status" value="1"/>
</dbReference>
<keyword evidence="10" id="KW-1185">Reference proteome</keyword>
<feature type="domain" description="Sulfatase N-terminal" evidence="8">
    <location>
        <begin position="37"/>
        <end position="383"/>
    </location>
</feature>
<dbReference type="EMBL" id="BAFF01000002">
    <property type="protein sequence ID" value="GAB51232.1"/>
    <property type="molecule type" value="Genomic_DNA"/>
</dbReference>
<dbReference type="SUPFAM" id="SSF53649">
    <property type="entry name" value="Alkaline phosphatase-like"/>
    <property type="match status" value="1"/>
</dbReference>
<dbReference type="GO" id="GO:0046872">
    <property type="term" value="F:metal ion binding"/>
    <property type="evidence" value="ECO:0007669"/>
    <property type="project" value="UniProtKB-KW"/>
</dbReference>
<keyword evidence="3" id="KW-0479">Metal-binding</keyword>
<evidence type="ECO:0000256" key="6">
    <source>
        <dbReference type="ARBA" id="ARBA00022837"/>
    </source>
</evidence>
<proteinExistence type="inferred from homology"/>
<dbReference type="InterPro" id="IPR050738">
    <property type="entry name" value="Sulfatase"/>
</dbReference>
<comment type="caution">
    <text evidence="9">The sequence shown here is derived from an EMBL/GenBank/DDBJ whole genome shotgun (WGS) entry which is preliminary data.</text>
</comment>
<organism evidence="9 10">
    <name type="scientific">Atlantibacter hermannii NBRC 105704</name>
    <dbReference type="NCBI Taxonomy" id="1115512"/>
    <lineage>
        <taxon>Bacteria</taxon>
        <taxon>Pseudomonadati</taxon>
        <taxon>Pseudomonadota</taxon>
        <taxon>Gammaproteobacteria</taxon>
        <taxon>Enterobacterales</taxon>
        <taxon>Enterobacteriaceae</taxon>
        <taxon>Atlantibacter</taxon>
    </lineage>
</organism>
<dbReference type="Proteomes" id="UP000010297">
    <property type="component" value="Unassembled WGS sequence"/>
</dbReference>
<protein>
    <submittedName>
        <fullName evidence="9">Putative sulfatase YidJ</fullName>
    </submittedName>
</protein>
<evidence type="ECO:0000259" key="8">
    <source>
        <dbReference type="Pfam" id="PF00884"/>
    </source>
</evidence>
<feature type="signal peptide" evidence="7">
    <location>
        <begin position="1"/>
        <end position="25"/>
    </location>
</feature>
<evidence type="ECO:0000256" key="4">
    <source>
        <dbReference type="ARBA" id="ARBA00022729"/>
    </source>
</evidence>
<evidence type="ECO:0000313" key="10">
    <source>
        <dbReference type="Proteomes" id="UP000010297"/>
    </source>
</evidence>
<comment type="cofactor">
    <cofactor evidence="1">
        <name>Ca(2+)</name>
        <dbReference type="ChEBI" id="CHEBI:29108"/>
    </cofactor>
</comment>
<evidence type="ECO:0000256" key="2">
    <source>
        <dbReference type="ARBA" id="ARBA00008779"/>
    </source>
</evidence>
<dbReference type="Gene3D" id="3.40.720.10">
    <property type="entry name" value="Alkaline Phosphatase, subunit A"/>
    <property type="match status" value="1"/>
</dbReference>
<keyword evidence="4 7" id="KW-0732">Signal</keyword>
<dbReference type="PANTHER" id="PTHR42693:SF42">
    <property type="entry name" value="ARYLSULFATASE G"/>
    <property type="match status" value="1"/>
</dbReference>
<feature type="chain" id="PRO_5003598774" evidence="7">
    <location>
        <begin position="26"/>
        <end position="502"/>
    </location>
</feature>
<name>H5UZS4_ATLHE</name>
<dbReference type="PANTHER" id="PTHR42693">
    <property type="entry name" value="ARYLSULFATASE FAMILY MEMBER"/>
    <property type="match status" value="1"/>
</dbReference>
<sequence>MKKNIVAALVSAAVCAPVAINSAMAATPASGNHSQQPNVVIILADDLGYGDLGVYGHPIVKTPNIDKLAKEGVRFTQYYAPAPLCSPSRAGLLTGRTPFRTGIRSWIPTTKNVALGRNEKTIANYLKEKGYDTAIMGKWHLNAGADRRDQPQAEDAGFQYTLVNAAGFVTSDLDKVKERPRNGVVYPNGFYRNGKALGTINKISGEFVSEEAINWLDNKKDNNPFFMYVAFTEVHSPLASPKKYLTMYNAYMSAYQKQHPDLFYADWADKPYRGPGEYYANISFMDEQVGKVLAKIKEMGQEDNTIVIFTSDNGPVTREARKWYELNLAGETDGLRGRKDNLWEGGTRVPAIVKYGKHLQAGMVSDVPVSGLDVLPTIAELTHFDLPKDRVIDGESIVPVLEGKNLTRHKPILTSIDMPFQDDPTDMWALRDGDWKMIFDRENKPKYLYNLKLDRSETMNQLGKQPEVEKRLVAAFETYKYSIEHDALMDARGEKPTPVDWN</sequence>
<dbReference type="RefSeq" id="WP_002434298.1">
    <property type="nucleotide sequence ID" value="NZ_BAFF01000002.1"/>
</dbReference>
<evidence type="ECO:0000256" key="1">
    <source>
        <dbReference type="ARBA" id="ARBA00001913"/>
    </source>
</evidence>